<dbReference type="EMBL" id="BKAG01000039">
    <property type="protein sequence ID" value="GEP44943.1"/>
    <property type="molecule type" value="Genomic_DNA"/>
</dbReference>
<evidence type="ECO:0008006" key="4">
    <source>
        <dbReference type="Google" id="ProtNLM"/>
    </source>
</evidence>
<evidence type="ECO:0000256" key="1">
    <source>
        <dbReference type="SAM" id="Phobius"/>
    </source>
</evidence>
<dbReference type="RefSeq" id="WP_146853376.1">
    <property type="nucleotide sequence ID" value="NZ_BKAG01000039.1"/>
</dbReference>
<feature type="transmembrane region" description="Helical" evidence="1">
    <location>
        <begin position="108"/>
        <end position="125"/>
    </location>
</feature>
<dbReference type="OrthoDB" id="195171at2"/>
<reference evidence="2 3" key="1">
    <citation type="submission" date="2019-07" db="EMBL/GenBank/DDBJ databases">
        <title>Whole genome shotgun sequence of Brevifollis gellanilyticus NBRC 108608.</title>
        <authorList>
            <person name="Hosoyama A."/>
            <person name="Uohara A."/>
            <person name="Ohji S."/>
            <person name="Ichikawa N."/>
        </authorList>
    </citation>
    <scope>NUCLEOTIDE SEQUENCE [LARGE SCALE GENOMIC DNA]</scope>
    <source>
        <strain evidence="2 3">NBRC 108608</strain>
    </source>
</reference>
<proteinExistence type="predicted"/>
<name>A0A512MDX7_9BACT</name>
<organism evidence="2 3">
    <name type="scientific">Brevifollis gellanilyticus</name>
    <dbReference type="NCBI Taxonomy" id="748831"/>
    <lineage>
        <taxon>Bacteria</taxon>
        <taxon>Pseudomonadati</taxon>
        <taxon>Verrucomicrobiota</taxon>
        <taxon>Verrucomicrobiia</taxon>
        <taxon>Verrucomicrobiales</taxon>
        <taxon>Verrucomicrobiaceae</taxon>
    </lineage>
</organism>
<keyword evidence="1" id="KW-0472">Membrane</keyword>
<dbReference type="AlphaFoldDB" id="A0A512MDX7"/>
<feature type="transmembrane region" description="Helical" evidence="1">
    <location>
        <begin position="131"/>
        <end position="154"/>
    </location>
</feature>
<evidence type="ECO:0000313" key="2">
    <source>
        <dbReference type="EMBL" id="GEP44943.1"/>
    </source>
</evidence>
<dbReference type="Proteomes" id="UP000321577">
    <property type="component" value="Unassembled WGS sequence"/>
</dbReference>
<feature type="transmembrane region" description="Helical" evidence="1">
    <location>
        <begin position="83"/>
        <end position="103"/>
    </location>
</feature>
<comment type="caution">
    <text evidence="2">The sequence shown here is derived from an EMBL/GenBank/DDBJ whole genome shotgun (WGS) entry which is preliminary data.</text>
</comment>
<gene>
    <name evidence="2" type="ORF">BGE01nite_42340</name>
</gene>
<accession>A0A512MDX7</accession>
<keyword evidence="3" id="KW-1185">Reference proteome</keyword>
<sequence>MSDKACSSHSCPRFDLAAANLITRLWVGMRLFMAGVDKFRAGDGAAATFNSVNYDTKSGLIAKLMSDNSFLPSILPPTAIDQYAHSIGYILLAVGAWVAIGLFSRISLLAAGLTFLSLGFGLAALPDDTELSTNIGIGIIITFAALSTVKHGWLSLDGLFFRKKSCHSHPEKTTEAIS</sequence>
<keyword evidence="1" id="KW-1133">Transmembrane helix</keyword>
<keyword evidence="1" id="KW-0812">Transmembrane</keyword>
<protein>
    <recommendedName>
        <fullName evidence="4">DoxX family protein</fullName>
    </recommendedName>
</protein>
<evidence type="ECO:0000313" key="3">
    <source>
        <dbReference type="Proteomes" id="UP000321577"/>
    </source>
</evidence>